<dbReference type="VEuPathDB" id="FungiDB:T551_00836"/>
<feature type="transmembrane region" description="Helical" evidence="1">
    <location>
        <begin position="14"/>
        <end position="32"/>
    </location>
</feature>
<dbReference type="OrthoDB" id="5341873at2759"/>
<protein>
    <submittedName>
        <fullName evidence="2">Uncharacterized protein</fullName>
    </submittedName>
</protein>
<keyword evidence="1" id="KW-1133">Transmembrane helix</keyword>
<evidence type="ECO:0000313" key="3">
    <source>
        <dbReference type="Proteomes" id="UP000053447"/>
    </source>
</evidence>
<evidence type="ECO:0000256" key="1">
    <source>
        <dbReference type="SAM" id="Phobius"/>
    </source>
</evidence>
<name>A0A0W4ZUV2_PNEJ7</name>
<evidence type="ECO:0000313" key="2">
    <source>
        <dbReference type="EMBL" id="KTW32154.1"/>
    </source>
</evidence>
<dbReference type="Pfam" id="PF10281">
    <property type="entry name" value="Ish1"/>
    <property type="match status" value="1"/>
</dbReference>
<gene>
    <name evidence="2" type="ORF">T551_00836</name>
</gene>
<reference evidence="3" key="1">
    <citation type="journal article" date="2016" name="Nat. Commun.">
        <title>Genome analysis of three Pneumocystis species reveals adaptation mechanisms to life exclusively in mammalian hosts.</title>
        <authorList>
            <person name="Ma L."/>
            <person name="Chen Z."/>
            <person name="Huang D.W."/>
            <person name="Kutty G."/>
            <person name="Ishihara M."/>
            <person name="Wang H."/>
            <person name="Abouelleil A."/>
            <person name="Bishop L."/>
            <person name="Davey E."/>
            <person name="Deng R."/>
            <person name="Deng X."/>
            <person name="Fan L."/>
            <person name="Fantoni G."/>
            <person name="Fitzgerald M."/>
            <person name="Gogineni E."/>
            <person name="Goldberg J.M."/>
            <person name="Handley G."/>
            <person name="Hu X."/>
            <person name="Huber C."/>
            <person name="Jiao X."/>
            <person name="Jones K."/>
            <person name="Levin J.Z."/>
            <person name="Liu Y."/>
            <person name="Macdonald P."/>
            <person name="Melnikov A."/>
            <person name="Raley C."/>
            <person name="Sassi M."/>
            <person name="Sherman B.T."/>
            <person name="Song X."/>
            <person name="Sykes S."/>
            <person name="Tran B."/>
            <person name="Walsh L."/>
            <person name="Xia Y."/>
            <person name="Yang J."/>
            <person name="Young S."/>
            <person name="Zeng Q."/>
            <person name="Zheng X."/>
            <person name="Stephens R."/>
            <person name="Nusbaum C."/>
            <person name="Birren B.W."/>
            <person name="Azadi P."/>
            <person name="Lempicki R.A."/>
            <person name="Cuomo C.A."/>
            <person name="Kovacs J.A."/>
        </authorList>
    </citation>
    <scope>NUCLEOTIDE SEQUENCE [LARGE SCALE GENOMIC DNA]</scope>
    <source>
        <strain evidence="3">RU7</strain>
    </source>
</reference>
<sequence length="78" mass="9308">MKQTWLDRVLSQKFFLYTFVGLVTLAVTFHLWSSYGITPDQWTDDILKDWLRKNHISFEETDDRETLLKKVKMVIGNV</sequence>
<dbReference type="Proteomes" id="UP000053447">
    <property type="component" value="Unassembled WGS sequence"/>
</dbReference>
<comment type="caution">
    <text evidence="2">The sequence shown here is derived from an EMBL/GenBank/DDBJ whole genome shotgun (WGS) entry which is preliminary data.</text>
</comment>
<keyword evidence="1" id="KW-0812">Transmembrane</keyword>
<dbReference type="RefSeq" id="XP_018230846.1">
    <property type="nucleotide sequence ID" value="XM_018373100.1"/>
</dbReference>
<accession>A0A0W4ZUV2</accession>
<organism evidence="2 3">
    <name type="scientific">Pneumocystis jirovecii (strain RU7)</name>
    <name type="common">Human pneumocystis pneumonia agent</name>
    <dbReference type="NCBI Taxonomy" id="1408657"/>
    <lineage>
        <taxon>Eukaryota</taxon>
        <taxon>Fungi</taxon>
        <taxon>Dikarya</taxon>
        <taxon>Ascomycota</taxon>
        <taxon>Taphrinomycotina</taxon>
        <taxon>Pneumocystomycetes</taxon>
        <taxon>Pneumocystaceae</taxon>
        <taxon>Pneumocystis</taxon>
    </lineage>
</organism>
<proteinExistence type="predicted"/>
<dbReference type="GeneID" id="28939355"/>
<keyword evidence="1" id="KW-0472">Membrane</keyword>
<keyword evidence="3" id="KW-1185">Reference proteome</keyword>
<dbReference type="InterPro" id="IPR018803">
    <property type="entry name" value="Ish1/Msc1-like"/>
</dbReference>
<dbReference type="AlphaFoldDB" id="A0A0W4ZUV2"/>
<dbReference type="EMBL" id="LFWA01000003">
    <property type="protein sequence ID" value="KTW32154.1"/>
    <property type="molecule type" value="Genomic_DNA"/>
</dbReference>